<evidence type="ECO:0008006" key="3">
    <source>
        <dbReference type="Google" id="ProtNLM"/>
    </source>
</evidence>
<dbReference type="GeneID" id="94848651"/>
<accession>A0A1J4KZB2</accession>
<keyword evidence="2" id="KW-1185">Reference proteome</keyword>
<name>A0A1J4KZB2_9EUKA</name>
<gene>
    <name evidence="1" type="ORF">TRFO_41721</name>
</gene>
<protein>
    <recommendedName>
        <fullName evidence="3">Initiator binding domain-containing protein</fullName>
    </recommendedName>
</protein>
<organism evidence="1 2">
    <name type="scientific">Tritrichomonas foetus</name>
    <dbReference type="NCBI Taxonomy" id="1144522"/>
    <lineage>
        <taxon>Eukaryota</taxon>
        <taxon>Metamonada</taxon>
        <taxon>Parabasalia</taxon>
        <taxon>Tritrichomonadida</taxon>
        <taxon>Tritrichomonadidae</taxon>
        <taxon>Tritrichomonas</taxon>
    </lineage>
</organism>
<comment type="caution">
    <text evidence="1">The sequence shown here is derived from an EMBL/GenBank/DDBJ whole genome shotgun (WGS) entry which is preliminary data.</text>
</comment>
<dbReference type="AlphaFoldDB" id="A0A1J4KZB2"/>
<dbReference type="Proteomes" id="UP000179807">
    <property type="component" value="Unassembled WGS sequence"/>
</dbReference>
<proteinExistence type="predicted"/>
<dbReference type="VEuPathDB" id="TrichDB:TRFO_41721"/>
<evidence type="ECO:0000313" key="2">
    <source>
        <dbReference type="Proteomes" id="UP000179807"/>
    </source>
</evidence>
<reference evidence="1" key="1">
    <citation type="submission" date="2016-10" db="EMBL/GenBank/DDBJ databases">
        <authorList>
            <person name="Benchimol M."/>
            <person name="Almeida L.G."/>
            <person name="Vasconcelos A.T."/>
            <person name="Perreira-Neves A."/>
            <person name="Rosa I.A."/>
            <person name="Tasca T."/>
            <person name="Bogo M.R."/>
            <person name="de Souza W."/>
        </authorList>
    </citation>
    <scope>NUCLEOTIDE SEQUENCE [LARGE SCALE GENOMIC DNA]</scope>
    <source>
        <strain evidence="1">K</strain>
    </source>
</reference>
<dbReference type="EMBL" id="MLAK01000095">
    <property type="protein sequence ID" value="OHT16593.1"/>
    <property type="molecule type" value="Genomic_DNA"/>
</dbReference>
<dbReference type="RefSeq" id="XP_068369729.1">
    <property type="nucleotide sequence ID" value="XM_068513947.1"/>
</dbReference>
<sequence length="582" mass="67580">MIHMELIIYLFLRSNQIPNVNFCDDICSSNVNYHLWSIISTCEIKRKHIFMKSSLATYFNTETITKHRFLYRTIYSLGTDFVIHNTSCYDHSNQAFYDFLYATATHSMLLYLIEEPNSRYKVRQAASSIYHANRLFSAALFSSIDYSCCRVVNSVLWRLFPDIMMKSNLRTFKRVMLVLRRNGGVYEDLFELISSIFRSNPEYDRILRSRTFYKSQNREISAQEAKKIIEDELNIQFDEVFTNFPKKATNSFSDVTSFDCTLKSEKNNEIVNVTITILPPHLERMRNYDLIPLRFFAKMVKLWPFSNGYGELFSACLDRIDWNISKEVEARKNILHSFDPNFIDKKYRNFSPKKIFDYSRKLNSHLYIPAPYFSLCSKHVMTSDVEYQGEIYKSDSSLTFKLVNFTNSLYRNSQSVVTNLNITNIRTPIHDDLQNKNSNQIQNQSKNSVQFAKYNLPNSKNEFSLKKFASLTNVNKEDIDRLGCLYASLIIDDQNLALKAATYFGIPREAAIEAIDDKNSKYSKMAKNLLPNNSKLFLTAAETMMSLSSHVSDSTDNAVRAIKSTSDFVGTLLTEYSLKFVE</sequence>
<evidence type="ECO:0000313" key="1">
    <source>
        <dbReference type="EMBL" id="OHT16593.1"/>
    </source>
</evidence>